<comment type="caution">
    <text evidence="1">The sequence shown here is derived from an EMBL/GenBank/DDBJ whole genome shotgun (WGS) entry which is preliminary data.</text>
</comment>
<accession>A0A8S1Y9X7</accession>
<name>A0A8S1Y9X7_PAROT</name>
<reference evidence="1" key="1">
    <citation type="submission" date="2021-01" db="EMBL/GenBank/DDBJ databases">
        <authorList>
            <consortium name="Genoscope - CEA"/>
            <person name="William W."/>
        </authorList>
    </citation>
    <scope>NUCLEOTIDE SEQUENCE</scope>
</reference>
<dbReference type="SMART" id="SM00261">
    <property type="entry name" value="FU"/>
    <property type="match status" value="3"/>
</dbReference>
<dbReference type="EMBL" id="CAJJDP010000155">
    <property type="protein sequence ID" value="CAD8211296.1"/>
    <property type="molecule type" value="Genomic_DNA"/>
</dbReference>
<gene>
    <name evidence="1" type="ORF">POCTA_138.1.T1530151</name>
</gene>
<dbReference type="Proteomes" id="UP000683925">
    <property type="component" value="Unassembled WGS sequence"/>
</dbReference>
<dbReference type="InterPro" id="IPR006212">
    <property type="entry name" value="Furin_repeat"/>
</dbReference>
<protein>
    <submittedName>
        <fullName evidence="1">Uncharacterized protein</fullName>
    </submittedName>
</protein>
<evidence type="ECO:0000313" key="2">
    <source>
        <dbReference type="Proteomes" id="UP000683925"/>
    </source>
</evidence>
<keyword evidence="2" id="KW-1185">Reference proteome</keyword>
<proteinExistence type="predicted"/>
<sequence>MKNIIKSFPQPLNQKCLIHTCPTGCLTCSGTSGNCGACTPGCELRGSTCVTCLSGVCTPCHLPCATCITGSLDCQTCNKTINQGGLSYQCLVGFIMNTSNYFVINVNFYVQHVKQTQIIVQHVLQPILLILLITYANANLINFELNVSVSLKVVKNCTRQCQTCASLDTFCTSCISGLNKKLLNNQCVCGDGFYGSAFCSPCNLPCKNCISSAVCTSCNDSIHQTEVSCTCPATLYMNASFMCQSCVSPCLNCTSDLS</sequence>
<dbReference type="AlphaFoldDB" id="A0A8S1Y9X7"/>
<evidence type="ECO:0000313" key="1">
    <source>
        <dbReference type="EMBL" id="CAD8211296.1"/>
    </source>
</evidence>
<organism evidence="1 2">
    <name type="scientific">Paramecium octaurelia</name>
    <dbReference type="NCBI Taxonomy" id="43137"/>
    <lineage>
        <taxon>Eukaryota</taxon>
        <taxon>Sar</taxon>
        <taxon>Alveolata</taxon>
        <taxon>Ciliophora</taxon>
        <taxon>Intramacronucleata</taxon>
        <taxon>Oligohymenophorea</taxon>
        <taxon>Peniculida</taxon>
        <taxon>Parameciidae</taxon>
        <taxon>Paramecium</taxon>
    </lineage>
</organism>
<dbReference type="OrthoDB" id="292058at2759"/>